<dbReference type="RefSeq" id="WP_209486129.1">
    <property type="nucleotide sequence ID" value="NZ_JAGGKQ010000019.1"/>
</dbReference>
<dbReference type="EMBL" id="JAGGKQ010000019">
    <property type="protein sequence ID" value="MBP1923288.1"/>
    <property type="molecule type" value="Genomic_DNA"/>
</dbReference>
<evidence type="ECO:0000313" key="2">
    <source>
        <dbReference type="Proteomes" id="UP000823588"/>
    </source>
</evidence>
<sequence>MSELWKVFDSLSEEDELYQEVYERFDEPYVEDPTQMEYLLNHHPFEEDIGQSARVRVGAFDPETYLDSIAEQLPSAEREDPRNGFEILIHDERDSVWAANSEIIINSHDADRYLVNTFEGGERLSAVQSDFELAYNAIPREAFTMRFADLDESNISVGCGGNLLTADPGPEFDYIVAVFASEVRVYPEVSTAGTA</sequence>
<protein>
    <submittedName>
        <fullName evidence="1">Uncharacterized protein</fullName>
    </submittedName>
</protein>
<reference evidence="1" key="1">
    <citation type="submission" date="2021-03" db="EMBL/GenBank/DDBJ databases">
        <title>Genomic Encyclopedia of Type Strains, Phase IV (KMG-IV): sequencing the most valuable type-strain genomes for metagenomic binning, comparative biology and taxonomic classification.</title>
        <authorList>
            <person name="Goeker M."/>
        </authorList>
    </citation>
    <scope>NUCLEOTIDE SEQUENCE</scope>
    <source>
        <strain evidence="1">DSM 23564</strain>
    </source>
</reference>
<dbReference type="AlphaFoldDB" id="A0A8T4GFK5"/>
<keyword evidence="2" id="KW-1185">Reference proteome</keyword>
<dbReference type="Proteomes" id="UP000823588">
    <property type="component" value="Unassembled WGS sequence"/>
</dbReference>
<comment type="caution">
    <text evidence="1">The sequence shown here is derived from an EMBL/GenBank/DDBJ whole genome shotgun (WGS) entry which is preliminary data.</text>
</comment>
<organism evidence="1 2">
    <name type="scientific">Halorubrum alkaliphilum</name>
    <dbReference type="NCBI Taxonomy" id="261290"/>
    <lineage>
        <taxon>Archaea</taxon>
        <taxon>Methanobacteriati</taxon>
        <taxon>Methanobacteriota</taxon>
        <taxon>Stenosarchaea group</taxon>
        <taxon>Halobacteria</taxon>
        <taxon>Halobacteriales</taxon>
        <taxon>Haloferacaceae</taxon>
        <taxon>Halorubrum</taxon>
    </lineage>
</organism>
<proteinExistence type="predicted"/>
<evidence type="ECO:0000313" key="1">
    <source>
        <dbReference type="EMBL" id="MBP1923288.1"/>
    </source>
</evidence>
<gene>
    <name evidence="1" type="ORF">J2751_002327</name>
</gene>
<accession>A0A8T4GFK5</accession>
<name>A0A8T4GFK5_9EURY</name>